<keyword evidence="3" id="KW-1185">Reference proteome</keyword>
<dbReference type="SUPFAM" id="SSF54427">
    <property type="entry name" value="NTF2-like"/>
    <property type="match status" value="1"/>
</dbReference>
<dbReference type="OrthoDB" id="8592202at2"/>
<evidence type="ECO:0000313" key="3">
    <source>
        <dbReference type="Proteomes" id="UP000317496"/>
    </source>
</evidence>
<reference evidence="2 3" key="1">
    <citation type="submission" date="2019-07" db="EMBL/GenBank/DDBJ databases">
        <title>Genome sequencing for Ferrovibrio sp. K5.</title>
        <authorList>
            <person name="Park S.-J."/>
        </authorList>
    </citation>
    <scope>NUCLEOTIDE SEQUENCE [LARGE SCALE GENOMIC DNA]</scope>
    <source>
        <strain evidence="2 3">K5</strain>
    </source>
</reference>
<organism evidence="2 3">
    <name type="scientific">Ferrovibrio terrae</name>
    <dbReference type="NCBI Taxonomy" id="2594003"/>
    <lineage>
        <taxon>Bacteria</taxon>
        <taxon>Pseudomonadati</taxon>
        <taxon>Pseudomonadota</taxon>
        <taxon>Alphaproteobacteria</taxon>
        <taxon>Rhodospirillales</taxon>
        <taxon>Rhodospirillaceae</taxon>
        <taxon>Ferrovibrio</taxon>
    </lineage>
</organism>
<dbReference type="Proteomes" id="UP000317496">
    <property type="component" value="Chromosome"/>
</dbReference>
<name>A0A516H1P4_9PROT</name>
<dbReference type="Pfam" id="PF14534">
    <property type="entry name" value="DUF4440"/>
    <property type="match status" value="1"/>
</dbReference>
<gene>
    <name evidence="2" type="ORF">FNB15_10600</name>
</gene>
<evidence type="ECO:0000259" key="1">
    <source>
        <dbReference type="Pfam" id="PF14534"/>
    </source>
</evidence>
<dbReference type="InterPro" id="IPR027843">
    <property type="entry name" value="DUF4440"/>
</dbReference>
<protein>
    <submittedName>
        <fullName evidence="2">DUF4440 domain-containing protein</fullName>
    </submittedName>
</protein>
<accession>A0A516H1P4</accession>
<dbReference type="InterPro" id="IPR032710">
    <property type="entry name" value="NTF2-like_dom_sf"/>
</dbReference>
<dbReference type="RefSeq" id="WP_144068673.1">
    <property type="nucleotide sequence ID" value="NZ_CP041636.1"/>
</dbReference>
<dbReference type="EMBL" id="CP041636">
    <property type="protein sequence ID" value="QDO97692.1"/>
    <property type="molecule type" value="Genomic_DNA"/>
</dbReference>
<proteinExistence type="predicted"/>
<dbReference type="AlphaFoldDB" id="A0A516H1P4"/>
<sequence length="132" mass="14912">MTAGITAFFESYRAAFDALDARAVAAHFAVPSMLIDEQAYTWASEADVVADIEKLLTLYRNSGFVNATYEVANSLPQGDAGVTANLYWTITRRSGMPWRFHTGYTLRRFDDQWKIVLCIAYEERSAREKVQA</sequence>
<dbReference type="Gene3D" id="3.10.450.50">
    <property type="match status" value="1"/>
</dbReference>
<feature type="domain" description="DUF4440" evidence="1">
    <location>
        <begin position="5"/>
        <end position="115"/>
    </location>
</feature>
<dbReference type="KEGG" id="fer:FNB15_10600"/>
<evidence type="ECO:0000313" key="2">
    <source>
        <dbReference type="EMBL" id="QDO97692.1"/>
    </source>
</evidence>